<evidence type="ECO:0000259" key="6">
    <source>
        <dbReference type="PROSITE" id="PS50071"/>
    </source>
</evidence>
<evidence type="ECO:0000256" key="4">
    <source>
        <dbReference type="RuleBase" id="RU000682"/>
    </source>
</evidence>
<dbReference type="CDD" id="cd00086">
    <property type="entry name" value="homeodomain"/>
    <property type="match status" value="1"/>
</dbReference>
<comment type="caution">
    <text evidence="8">The sequence shown here is derived from an EMBL/GenBank/DDBJ whole genome shotgun (WGS) entry which is preliminary data.</text>
</comment>
<proteinExistence type="predicted"/>
<evidence type="ECO:0008006" key="10">
    <source>
        <dbReference type="Google" id="ProtNLM"/>
    </source>
</evidence>
<sequence>MGNDDLVTTFHATSSKRRTPHQLEALEDWYSDDRYPSKKAMDDFASSLNLTYKQVRGWFVERRRKDKRETTLLSFHQYHSTDLQRPLFQTSLKPKPDLLSLDFILKKVFRKDGPPLGVQFDPLPHRPFSFAATSCGPTCSQNQRKTKKRKVSNSLISVYKAKAKKSVSLMKHGMGKGLMTVWRATNPGVGDCPTGVNYSDRDIVEARLHSTSTKLIKPLRRERRKSLHHNLAAKLGRKKLLERRKRANRNAKVSSHKAESTKKPYRAECKLALERLRFQEHPNAITELVDDEELELRELQTGPNPLTCSAHLASNGMHGCSLCKDLLASFPPPSVKMKQPLCVQPWGSSEELVKKLFKIFRFICSHSCNVDICPFTLDEFAQAFHDKDSLLLGKIHVVLLKLLFSDIEMELGGGSLPHANKDYRFVGFLHAVREQEVVLKFWNRSLNPLTWTEILRQVLIAAGFNSKPNKFRREPFNKDDNHLAEYGLRPGTLKAVLFSILSEQGNNGSKVSELAKAVRVVELHLTNTTAELEILIYSTLSSDITLFEKISPSGYRLRSNPLTIKSAGVYQSDSEDSGSVDGDSGNSNTISSDESELDSGRTNLSIVKPKQHHTKKSHVMIECTEIDESNSGELWVLALMEGEYSDLSIEEKLDSLVALVDLTSAGSSIRVKNPVCVATESLPTIQHHGGAKLKRSSANQNSLSNPFTGNISNAHGMKEIQTPRQVVLDSSEPLNCRMNRNDCTKKNDFLRPEGSEAIEEVGLDGHPLQSIYLGSDRRFNSYWIFLGPCNANDPGHRRIYFESSEDGHWEMLNTREALCALVSVLDGRGSREACLLATLMRLEAFLCEAMSTGIANHNDMRQPAQSDESCIDIIGADGSSPISDVDNNLILTEIVHDSLPSSGAVVLGLGKVEEQKRKWDHLQAFGAWVWSSFYSNLNAVKHGKRSYLDSLVHCTSCHDLYWRDEKHCKICHTTFELDFDLEERYAIHVATCRQKAESSMFPKHKVLSSQLQSLKAALHAIEGVMPKEALVSSWTTSDHKLWVTRLRRTSSLSELLQVLTDFVGAINEDWLCRCNTGFGCDTTVDEIIQFFPTIPQTSSAVALWLVKLDDSVAPFLKRSHSEQTQGRNTRQKRNLAYG</sequence>
<dbReference type="EMBL" id="JADFTS010000002">
    <property type="protein sequence ID" value="KAF9618410.1"/>
    <property type="molecule type" value="Genomic_DNA"/>
</dbReference>
<feature type="DNA-binding region" description="Homeobox" evidence="3">
    <location>
        <begin position="21"/>
        <end position="70"/>
    </location>
</feature>
<dbReference type="InterPro" id="IPR028942">
    <property type="entry name" value="WHIM1_dom"/>
</dbReference>
<feature type="compositionally biased region" description="Basic residues" evidence="5">
    <location>
        <begin position="1129"/>
        <end position="1138"/>
    </location>
</feature>
<dbReference type="InterPro" id="IPR044977">
    <property type="entry name" value="RLT1-3"/>
</dbReference>
<dbReference type="PROSITE" id="PS50071">
    <property type="entry name" value="HOMEOBOX_2"/>
    <property type="match status" value="1"/>
</dbReference>
<protein>
    <recommendedName>
        <fullName evidence="10">Homeobox-DDT domain protein RLT3</fullName>
    </recommendedName>
</protein>
<feature type="domain" description="Homeobox" evidence="6">
    <location>
        <begin position="19"/>
        <end position="69"/>
    </location>
</feature>
<evidence type="ECO:0000313" key="8">
    <source>
        <dbReference type="EMBL" id="KAF9618410.1"/>
    </source>
</evidence>
<feature type="region of interest" description="Disordered" evidence="5">
    <location>
        <begin position="569"/>
        <end position="611"/>
    </location>
</feature>
<dbReference type="Pfam" id="PF02791">
    <property type="entry name" value="DDT"/>
    <property type="match status" value="1"/>
</dbReference>
<feature type="domain" description="DDT" evidence="7">
    <location>
        <begin position="350"/>
        <end position="409"/>
    </location>
</feature>
<accession>A0A835IGA9</accession>
<dbReference type="InterPro" id="IPR009057">
    <property type="entry name" value="Homeodomain-like_sf"/>
</dbReference>
<dbReference type="PANTHER" id="PTHR36968">
    <property type="entry name" value="HOMEOBOX-DDT DOMAIN PROTEIN RLT2"/>
    <property type="match status" value="1"/>
</dbReference>
<keyword evidence="3 4" id="KW-0238">DNA-binding</keyword>
<dbReference type="PROSITE" id="PS50827">
    <property type="entry name" value="DDT"/>
    <property type="match status" value="1"/>
</dbReference>
<dbReference type="Pfam" id="PF15612">
    <property type="entry name" value="WHIM1"/>
    <property type="match status" value="1"/>
</dbReference>
<evidence type="ECO:0000256" key="1">
    <source>
        <dbReference type="ARBA" id="ARBA00004123"/>
    </source>
</evidence>
<evidence type="ECO:0000256" key="3">
    <source>
        <dbReference type="PROSITE-ProRule" id="PRU00108"/>
    </source>
</evidence>
<evidence type="ECO:0000313" key="9">
    <source>
        <dbReference type="Proteomes" id="UP000631114"/>
    </source>
</evidence>
<dbReference type="GO" id="GO:0006357">
    <property type="term" value="P:regulation of transcription by RNA polymerase II"/>
    <property type="evidence" value="ECO:0007669"/>
    <property type="project" value="InterPro"/>
</dbReference>
<dbReference type="AlphaFoldDB" id="A0A835IGA9"/>
<evidence type="ECO:0000256" key="5">
    <source>
        <dbReference type="SAM" id="MobiDB-lite"/>
    </source>
</evidence>
<name>A0A835IGA9_9MAGN</name>
<dbReference type="PANTHER" id="PTHR36968:SF8">
    <property type="entry name" value="HOMEOBOX-DDT DOMAIN PROTEIN RLT3 ISOFORM X1"/>
    <property type="match status" value="1"/>
</dbReference>
<reference evidence="8 9" key="1">
    <citation type="submission" date="2020-10" db="EMBL/GenBank/DDBJ databases">
        <title>The Coptis chinensis genome and diversification of protoberbering-type alkaloids.</title>
        <authorList>
            <person name="Wang B."/>
            <person name="Shu S."/>
            <person name="Song C."/>
            <person name="Liu Y."/>
        </authorList>
    </citation>
    <scope>NUCLEOTIDE SEQUENCE [LARGE SCALE GENOMIC DNA]</scope>
    <source>
        <strain evidence="8">HL-2020</strain>
        <tissue evidence="8">Leaf</tissue>
    </source>
</reference>
<dbReference type="InterPro" id="IPR018501">
    <property type="entry name" value="DDT_dom"/>
</dbReference>
<gene>
    <name evidence="8" type="ORF">IFM89_001133</name>
</gene>
<dbReference type="SUPFAM" id="SSF46689">
    <property type="entry name" value="Homeodomain-like"/>
    <property type="match status" value="1"/>
</dbReference>
<feature type="region of interest" description="Disordered" evidence="5">
    <location>
        <begin position="1119"/>
        <end position="1138"/>
    </location>
</feature>
<dbReference type="InterPro" id="IPR028941">
    <property type="entry name" value="WHIM2_dom"/>
</dbReference>
<keyword evidence="9" id="KW-1185">Reference proteome</keyword>
<dbReference type="SMART" id="SM00571">
    <property type="entry name" value="DDT"/>
    <property type="match status" value="1"/>
</dbReference>
<evidence type="ECO:0000259" key="7">
    <source>
        <dbReference type="PROSITE" id="PS50827"/>
    </source>
</evidence>
<keyword evidence="3 4" id="KW-0371">Homeobox</keyword>
<dbReference type="GO" id="GO:0005634">
    <property type="term" value="C:nucleus"/>
    <property type="evidence" value="ECO:0007669"/>
    <property type="project" value="UniProtKB-SubCell"/>
</dbReference>
<comment type="subcellular location">
    <subcellularLocation>
        <location evidence="1 3 4">Nucleus</location>
    </subcellularLocation>
</comment>
<dbReference type="Pfam" id="PF15613">
    <property type="entry name" value="WSD"/>
    <property type="match status" value="1"/>
</dbReference>
<dbReference type="GO" id="GO:0003677">
    <property type="term" value="F:DNA binding"/>
    <property type="evidence" value="ECO:0007669"/>
    <property type="project" value="UniProtKB-UniRule"/>
</dbReference>
<dbReference type="Pfam" id="PF00046">
    <property type="entry name" value="Homeodomain"/>
    <property type="match status" value="1"/>
</dbReference>
<dbReference type="InterPro" id="IPR001356">
    <property type="entry name" value="HD"/>
</dbReference>
<dbReference type="SMART" id="SM00389">
    <property type="entry name" value="HOX"/>
    <property type="match status" value="1"/>
</dbReference>
<organism evidence="8 9">
    <name type="scientific">Coptis chinensis</name>
    <dbReference type="NCBI Taxonomy" id="261450"/>
    <lineage>
        <taxon>Eukaryota</taxon>
        <taxon>Viridiplantae</taxon>
        <taxon>Streptophyta</taxon>
        <taxon>Embryophyta</taxon>
        <taxon>Tracheophyta</taxon>
        <taxon>Spermatophyta</taxon>
        <taxon>Magnoliopsida</taxon>
        <taxon>Ranunculales</taxon>
        <taxon>Ranunculaceae</taxon>
        <taxon>Coptidoideae</taxon>
        <taxon>Coptis</taxon>
    </lineage>
</organism>
<evidence type="ECO:0000256" key="2">
    <source>
        <dbReference type="ARBA" id="ARBA00023242"/>
    </source>
</evidence>
<keyword evidence="2 3" id="KW-0539">Nucleus</keyword>
<dbReference type="Gene3D" id="1.10.10.60">
    <property type="entry name" value="Homeodomain-like"/>
    <property type="match status" value="1"/>
</dbReference>
<dbReference type="OrthoDB" id="6159439at2759"/>
<dbReference type="Proteomes" id="UP000631114">
    <property type="component" value="Unassembled WGS sequence"/>
</dbReference>